<proteinExistence type="predicted"/>
<evidence type="ECO:0000313" key="4">
    <source>
        <dbReference type="Proteomes" id="UP000315385"/>
    </source>
</evidence>
<keyword evidence="4" id="KW-1185">Reference proteome</keyword>
<dbReference type="EMBL" id="SESI01000002">
    <property type="protein sequence ID" value="TQQ80722.1"/>
    <property type="molecule type" value="Genomic_DNA"/>
</dbReference>
<dbReference type="RefSeq" id="WP_142443833.1">
    <property type="nucleotide sequence ID" value="NZ_SESI01000002.1"/>
</dbReference>
<feature type="transmembrane region" description="Helical" evidence="2">
    <location>
        <begin position="144"/>
        <end position="165"/>
    </location>
</feature>
<dbReference type="OrthoDB" id="339004at2157"/>
<evidence type="ECO:0000256" key="1">
    <source>
        <dbReference type="SAM" id="MobiDB-lite"/>
    </source>
</evidence>
<feature type="region of interest" description="Disordered" evidence="1">
    <location>
        <begin position="1"/>
        <end position="27"/>
    </location>
</feature>
<dbReference type="Proteomes" id="UP000315385">
    <property type="component" value="Unassembled WGS sequence"/>
</dbReference>
<feature type="transmembrane region" description="Helical" evidence="2">
    <location>
        <begin position="70"/>
        <end position="90"/>
    </location>
</feature>
<keyword evidence="2" id="KW-0472">Membrane</keyword>
<name>A0A544QP69_9EURY</name>
<feature type="compositionally biased region" description="Low complexity" evidence="1">
    <location>
        <begin position="1"/>
        <end position="25"/>
    </location>
</feature>
<feature type="transmembrane region" description="Helical" evidence="2">
    <location>
        <begin position="102"/>
        <end position="124"/>
    </location>
</feature>
<evidence type="ECO:0000313" key="3">
    <source>
        <dbReference type="EMBL" id="TQQ80722.1"/>
    </source>
</evidence>
<sequence length="181" mass="19082">MPSTADAAGTAETAEQTDAADPTDTATDDTADDWYATRWGRIFYWTVLAATLLAVVISASQVGIAMQIPVSVYLFGFLGAAVYAFAHFAKQFERAGRYRLKILSRTVAVLPLSAGVFLLAGVFVDPAGSEVALGESALSSTERLVGGLVFVAVIPSFLSLTAAHSGSLARFAYRMALPSNH</sequence>
<organism evidence="3 4">
    <name type="scientific">Halonotius roseus</name>
    <dbReference type="NCBI Taxonomy" id="2511997"/>
    <lineage>
        <taxon>Archaea</taxon>
        <taxon>Methanobacteriati</taxon>
        <taxon>Methanobacteriota</taxon>
        <taxon>Stenosarchaea group</taxon>
        <taxon>Halobacteria</taxon>
        <taxon>Halobacteriales</taxon>
        <taxon>Haloferacaceae</taxon>
        <taxon>Halonotius</taxon>
    </lineage>
</organism>
<evidence type="ECO:0000256" key="2">
    <source>
        <dbReference type="SAM" id="Phobius"/>
    </source>
</evidence>
<protein>
    <submittedName>
        <fullName evidence="3">Uncharacterized protein</fullName>
    </submittedName>
</protein>
<reference evidence="3 4" key="1">
    <citation type="submission" date="2019-02" db="EMBL/GenBank/DDBJ databases">
        <title>Halonotius sp. a new haloqrchaeon isolated from saline water.</title>
        <authorList>
            <person name="Duran-Viseras A."/>
            <person name="Sanchez-Porro C."/>
            <person name="Ventosa A."/>
        </authorList>
    </citation>
    <scope>NUCLEOTIDE SEQUENCE [LARGE SCALE GENOMIC DNA]</scope>
    <source>
        <strain evidence="3 4">F9-27</strain>
    </source>
</reference>
<comment type="caution">
    <text evidence="3">The sequence shown here is derived from an EMBL/GenBank/DDBJ whole genome shotgun (WGS) entry which is preliminary data.</text>
</comment>
<dbReference type="AlphaFoldDB" id="A0A544QP69"/>
<accession>A0A544QP69</accession>
<feature type="transmembrane region" description="Helical" evidence="2">
    <location>
        <begin position="42"/>
        <end position="64"/>
    </location>
</feature>
<keyword evidence="2" id="KW-0812">Transmembrane</keyword>
<keyword evidence="2" id="KW-1133">Transmembrane helix</keyword>
<gene>
    <name evidence="3" type="ORF">EWF95_09600</name>
</gene>